<evidence type="ECO:0000313" key="9">
    <source>
        <dbReference type="Proteomes" id="UP000254476"/>
    </source>
</evidence>
<dbReference type="HAMAP" id="MF_01062">
    <property type="entry name" value="PSRP"/>
    <property type="match status" value="1"/>
</dbReference>
<dbReference type="GO" id="GO:0004674">
    <property type="term" value="F:protein serine/threonine kinase activity"/>
    <property type="evidence" value="ECO:0007669"/>
    <property type="project" value="UniProtKB-UniRule"/>
</dbReference>
<evidence type="ECO:0000313" key="6">
    <source>
        <dbReference type="EMBL" id="KTD11124.1"/>
    </source>
</evidence>
<protein>
    <recommendedName>
        <fullName evidence="5">Putative phosphoenolpyruvate synthase regulatory protein</fullName>
        <shortName evidence="5">PEP synthase regulatory protein</shortName>
        <shortName evidence="5">PSRP</shortName>
        <ecNumber evidence="5">2.7.11.33</ecNumber>
        <ecNumber evidence="5">2.7.4.28</ecNumber>
    </recommendedName>
    <alternativeName>
        <fullName evidence="5">Pyruvate, water dikinase regulatory protein</fullName>
    </alternativeName>
</protein>
<dbReference type="EMBL" id="UGOB01000001">
    <property type="protein sequence ID" value="STX44446.1"/>
    <property type="molecule type" value="Genomic_DNA"/>
</dbReference>
<keyword evidence="2 5" id="KW-0808">Transferase</keyword>
<dbReference type="PANTHER" id="PTHR31756">
    <property type="entry name" value="PYRUVATE, PHOSPHATE DIKINASE REGULATORY PROTEIN 1, CHLOROPLASTIC"/>
    <property type="match status" value="1"/>
</dbReference>
<evidence type="ECO:0000256" key="3">
    <source>
        <dbReference type="ARBA" id="ARBA00022741"/>
    </source>
</evidence>
<reference evidence="6 8" key="1">
    <citation type="submission" date="2015-11" db="EMBL/GenBank/DDBJ databases">
        <title>Genomic analysis of 38 Legionella species identifies large and diverse effector repertoires.</title>
        <authorList>
            <person name="Burstein D."/>
            <person name="Amaro F."/>
            <person name="Zusman T."/>
            <person name="Lifshitz Z."/>
            <person name="Cohen O."/>
            <person name="Gilbert J.A."/>
            <person name="Pupko T."/>
            <person name="Shuman H.A."/>
            <person name="Segal G."/>
        </authorList>
    </citation>
    <scope>NUCLEOTIDE SEQUENCE [LARGE SCALE GENOMIC DNA]</scope>
    <source>
        <strain evidence="6 8">Lyon 8420412</strain>
    </source>
</reference>
<feature type="binding site" evidence="5">
    <location>
        <begin position="165"/>
        <end position="172"/>
    </location>
    <ligand>
        <name>ADP</name>
        <dbReference type="ChEBI" id="CHEBI:456216"/>
    </ligand>
</feature>
<keyword evidence="1 5" id="KW-0723">Serine/threonine-protein kinase</keyword>
<evidence type="ECO:0000313" key="7">
    <source>
        <dbReference type="EMBL" id="STX44446.1"/>
    </source>
</evidence>
<evidence type="ECO:0000256" key="2">
    <source>
        <dbReference type="ARBA" id="ARBA00022679"/>
    </source>
</evidence>
<evidence type="ECO:0000313" key="8">
    <source>
        <dbReference type="Proteomes" id="UP000054691"/>
    </source>
</evidence>
<name>A0A378JAQ3_9GAMM</name>
<dbReference type="GO" id="GO:0043531">
    <property type="term" value="F:ADP binding"/>
    <property type="evidence" value="ECO:0007669"/>
    <property type="project" value="UniProtKB-UniRule"/>
</dbReference>
<comment type="catalytic activity">
    <reaction evidence="5">
        <text>[pyruvate, water dikinase]-phosphate + phosphate + H(+) = [pyruvate, water dikinase] + diphosphate</text>
        <dbReference type="Rhea" id="RHEA:48580"/>
        <dbReference type="Rhea" id="RHEA-COMP:11425"/>
        <dbReference type="Rhea" id="RHEA-COMP:11426"/>
        <dbReference type="ChEBI" id="CHEBI:15378"/>
        <dbReference type="ChEBI" id="CHEBI:33019"/>
        <dbReference type="ChEBI" id="CHEBI:43176"/>
        <dbReference type="ChEBI" id="CHEBI:43474"/>
        <dbReference type="ChEBI" id="CHEBI:68546"/>
        <dbReference type="EC" id="2.7.4.28"/>
    </reaction>
</comment>
<dbReference type="Pfam" id="PF03618">
    <property type="entry name" value="Kinase-PPPase"/>
    <property type="match status" value="1"/>
</dbReference>
<sequence length="284" mass="32610">MDYVSLFLTQGRHMKRYVFMISDGTGITAETLGHSLITQFENIKFERLTIPYVDSLKKAEQVVHQIDKACNEQKVKPLVFMTLIDPEIRNYLKKANACVFDLFSTFIGPMEEELHEKSSYTVGRTHGVVNNKLYLHRLEAIDFALSHDDGIKTRGYDKADIILIGVSRCGKTPSCLYMALQYGILAANYPFTEEEMIGFKLPEVLRPYKNKLFGLTIDSKRLQQIRAERRPNSKYASPEQCRLEVSEVEAMYQKERIPYINSTKYSIEEISTKILAASGIQRKI</sequence>
<dbReference type="AlphaFoldDB" id="A0A378JAQ3"/>
<dbReference type="STRING" id="45066.Lgra_2090"/>
<evidence type="ECO:0000256" key="4">
    <source>
        <dbReference type="ARBA" id="ARBA00022777"/>
    </source>
</evidence>
<dbReference type="InterPro" id="IPR005177">
    <property type="entry name" value="Kinase-pyrophosphorylase"/>
</dbReference>
<keyword evidence="3 5" id="KW-0547">Nucleotide-binding</keyword>
<comment type="function">
    <text evidence="5">Bifunctional serine/threonine kinase and phosphorylase involved in the regulation of the phosphoenolpyruvate synthase (PEPS) by catalyzing its phosphorylation/dephosphorylation.</text>
</comment>
<dbReference type="EC" id="2.7.4.28" evidence="5"/>
<dbReference type="EMBL" id="LNYE01000022">
    <property type="protein sequence ID" value="KTD11124.1"/>
    <property type="molecule type" value="Genomic_DNA"/>
</dbReference>
<evidence type="ECO:0000256" key="1">
    <source>
        <dbReference type="ARBA" id="ARBA00022527"/>
    </source>
</evidence>
<dbReference type="Proteomes" id="UP000054691">
    <property type="component" value="Unassembled WGS sequence"/>
</dbReference>
<dbReference type="NCBIfam" id="NF003742">
    <property type="entry name" value="PRK05339.1"/>
    <property type="match status" value="1"/>
</dbReference>
<evidence type="ECO:0000256" key="5">
    <source>
        <dbReference type="HAMAP-Rule" id="MF_01062"/>
    </source>
</evidence>
<dbReference type="InterPro" id="IPR026530">
    <property type="entry name" value="PSRP"/>
</dbReference>
<reference evidence="7 9" key="2">
    <citation type="submission" date="2018-06" db="EMBL/GenBank/DDBJ databases">
        <authorList>
            <consortium name="Pathogen Informatics"/>
            <person name="Doyle S."/>
        </authorList>
    </citation>
    <scope>NUCLEOTIDE SEQUENCE [LARGE SCALE GENOMIC DNA]</scope>
    <source>
        <strain evidence="7 9">NCTC12388</strain>
    </source>
</reference>
<comment type="similarity">
    <text evidence="5">Belongs to the pyruvate, phosphate/water dikinase regulatory protein family. PSRP subfamily.</text>
</comment>
<gene>
    <name evidence="7" type="primary">ydiA</name>
    <name evidence="6" type="ORF">Lgra_2090</name>
    <name evidence="7" type="ORF">NCTC12388_01518</name>
</gene>
<dbReference type="Proteomes" id="UP000254476">
    <property type="component" value="Unassembled WGS sequence"/>
</dbReference>
<organism evidence="7 9">
    <name type="scientific">Legionella gratiana</name>
    <dbReference type="NCBI Taxonomy" id="45066"/>
    <lineage>
        <taxon>Bacteria</taxon>
        <taxon>Pseudomonadati</taxon>
        <taxon>Pseudomonadota</taxon>
        <taxon>Gammaproteobacteria</taxon>
        <taxon>Legionellales</taxon>
        <taxon>Legionellaceae</taxon>
        <taxon>Legionella</taxon>
    </lineage>
</organism>
<comment type="catalytic activity">
    <reaction evidence="5">
        <text>[pyruvate, water dikinase] + ADP = [pyruvate, water dikinase]-phosphate + AMP + H(+)</text>
        <dbReference type="Rhea" id="RHEA:46020"/>
        <dbReference type="Rhea" id="RHEA-COMP:11425"/>
        <dbReference type="Rhea" id="RHEA-COMP:11426"/>
        <dbReference type="ChEBI" id="CHEBI:15378"/>
        <dbReference type="ChEBI" id="CHEBI:43176"/>
        <dbReference type="ChEBI" id="CHEBI:68546"/>
        <dbReference type="ChEBI" id="CHEBI:456215"/>
        <dbReference type="ChEBI" id="CHEBI:456216"/>
        <dbReference type="EC" id="2.7.11.33"/>
    </reaction>
</comment>
<keyword evidence="8" id="KW-1185">Reference proteome</keyword>
<accession>A0A378JAQ3</accession>
<keyword evidence="4 5" id="KW-0418">Kinase</keyword>
<dbReference type="PANTHER" id="PTHR31756:SF3">
    <property type="entry name" value="PYRUVATE, PHOSPHATE DIKINASE REGULATORY PROTEIN 1, CHLOROPLASTIC"/>
    <property type="match status" value="1"/>
</dbReference>
<proteinExistence type="inferred from homology"/>
<dbReference type="EC" id="2.7.11.33" evidence="5"/>
<dbReference type="GO" id="GO:0016776">
    <property type="term" value="F:phosphotransferase activity, phosphate group as acceptor"/>
    <property type="evidence" value="ECO:0007669"/>
    <property type="project" value="UniProtKB-UniRule"/>
</dbReference>
<dbReference type="GO" id="GO:0005524">
    <property type="term" value="F:ATP binding"/>
    <property type="evidence" value="ECO:0007669"/>
    <property type="project" value="InterPro"/>
</dbReference>